<evidence type="ECO:0000256" key="1">
    <source>
        <dbReference type="ARBA" id="ARBA00022468"/>
    </source>
</evidence>
<dbReference type="PANTHER" id="PTHR22957">
    <property type="entry name" value="TBC1 DOMAIN FAMILY MEMBER GTPASE-ACTIVATING PROTEIN"/>
    <property type="match status" value="1"/>
</dbReference>
<dbReference type="GO" id="GO:0005096">
    <property type="term" value="F:GTPase activator activity"/>
    <property type="evidence" value="ECO:0007669"/>
    <property type="project" value="UniProtKB-KW"/>
</dbReference>
<feature type="domain" description="Rab-GAP TBC" evidence="3">
    <location>
        <begin position="3"/>
        <end position="377"/>
    </location>
</feature>
<keyword evidence="2" id="KW-0812">Transmembrane</keyword>
<reference evidence="4 5" key="1">
    <citation type="submission" date="2018-11" db="EMBL/GenBank/DDBJ databases">
        <authorList>
            <consortium name="Pathogen Informatics"/>
        </authorList>
    </citation>
    <scope>NUCLEOTIDE SEQUENCE [LARGE SCALE GENOMIC DNA]</scope>
</reference>
<dbReference type="FunCoup" id="A0A3P7G024">
    <property type="interactions" value="1549"/>
</dbReference>
<organism evidence="4 5">
    <name type="scientific">Wuchereria bancrofti</name>
    <dbReference type="NCBI Taxonomy" id="6293"/>
    <lineage>
        <taxon>Eukaryota</taxon>
        <taxon>Metazoa</taxon>
        <taxon>Ecdysozoa</taxon>
        <taxon>Nematoda</taxon>
        <taxon>Chromadorea</taxon>
        <taxon>Rhabditida</taxon>
        <taxon>Spirurina</taxon>
        <taxon>Spiruromorpha</taxon>
        <taxon>Filarioidea</taxon>
        <taxon>Onchocercidae</taxon>
        <taxon>Wuchereria</taxon>
    </lineage>
</organism>
<keyword evidence="2" id="KW-0472">Membrane</keyword>
<evidence type="ECO:0000259" key="3">
    <source>
        <dbReference type="PROSITE" id="PS50086"/>
    </source>
</evidence>
<dbReference type="SUPFAM" id="SSF47923">
    <property type="entry name" value="Ypt/Rab-GAP domain of gyp1p"/>
    <property type="match status" value="3"/>
</dbReference>
<protein>
    <recommendedName>
        <fullName evidence="3">Rab-GAP TBC domain-containing protein</fullName>
    </recommendedName>
</protein>
<dbReference type="Proteomes" id="UP000270924">
    <property type="component" value="Unassembled WGS sequence"/>
</dbReference>
<name>A0A3P7G024_WUCBA</name>
<dbReference type="OrthoDB" id="10263206at2759"/>
<dbReference type="Gene3D" id="1.10.472.80">
    <property type="entry name" value="Ypt/Rab-GAP domain of gyp1p, domain 3"/>
    <property type="match status" value="1"/>
</dbReference>
<dbReference type="InterPro" id="IPR035969">
    <property type="entry name" value="Rab-GAP_TBC_sf"/>
</dbReference>
<dbReference type="Pfam" id="PF00566">
    <property type="entry name" value="RabGAP-TBC"/>
    <property type="match status" value="1"/>
</dbReference>
<keyword evidence="2" id="KW-1133">Transmembrane helix</keyword>
<dbReference type="FunFam" id="1.10.8.270:FF:000019">
    <property type="entry name" value="TBC1 domain family member 13"/>
    <property type="match status" value="1"/>
</dbReference>
<evidence type="ECO:0000313" key="5">
    <source>
        <dbReference type="Proteomes" id="UP000270924"/>
    </source>
</evidence>
<keyword evidence="1" id="KW-0343">GTPase activation</keyword>
<feature type="transmembrane region" description="Helical" evidence="2">
    <location>
        <begin position="136"/>
        <end position="157"/>
    </location>
</feature>
<dbReference type="Gene3D" id="1.10.8.270">
    <property type="entry name" value="putative rabgap domain of human tbc1 domain family member 14 like domains"/>
    <property type="match status" value="1"/>
</dbReference>
<dbReference type="AlphaFoldDB" id="A0A3P7G024"/>
<dbReference type="InParanoid" id="A0A3P7G024"/>
<dbReference type="GO" id="GO:0006886">
    <property type="term" value="P:intracellular protein transport"/>
    <property type="evidence" value="ECO:0007669"/>
    <property type="project" value="TreeGrafter"/>
</dbReference>
<dbReference type="EMBL" id="UYWW01006442">
    <property type="protein sequence ID" value="VDM14745.1"/>
    <property type="molecule type" value="Genomic_DNA"/>
</dbReference>
<keyword evidence="5" id="KW-1185">Reference proteome</keyword>
<sequence length="417" mass="48687">MLGVPDSLRPLCWRLLLGYLPVERQQWSVYLQKQREIYNSLVEDVIVHPGQSSMEQDHETTVDHPLNLNPDSQWNNYFKDNEVLAQIDKDVRRLCPEIDFFQRITAYPHRYAFRKGEVKSFLTFASLQSFKWMQVLVLYNFFTNGIVVCLFHFSFIVRTFRHVSPVYDRAGDTNKKIVVPSQNIRSAAKINLSCRIRQENLYSEVPPNSHFSAGNFIALPAKTASNEYSNDVDENVEYHWQVVERVLFMYSKLNPGVRYVQGMNEIMGPLYYVFASDADSEWAEAAEADTYYCFQLLMSEIKDNFIKTLDSSSCGIESLLAEFNERLRNCDPELYNHLIDVGVKPQFYAFRWLSLLLSQEFSLPDVINIWDSLFSSPDRLRFLHWICLAMMEKVRIVLLEGDFTSCLEMLQDNKLLL</sequence>
<dbReference type="InterPro" id="IPR000195">
    <property type="entry name" value="Rab-GAP-TBC_dom"/>
</dbReference>
<evidence type="ECO:0000313" key="4">
    <source>
        <dbReference type="EMBL" id="VDM14745.1"/>
    </source>
</evidence>
<evidence type="ECO:0000256" key="2">
    <source>
        <dbReference type="SAM" id="Phobius"/>
    </source>
</evidence>
<dbReference type="PROSITE" id="PS50086">
    <property type="entry name" value="TBC_RABGAP"/>
    <property type="match status" value="1"/>
</dbReference>
<accession>A0A3P7G024</accession>
<gene>
    <name evidence="4" type="ORF">WBA_LOCUS8131</name>
</gene>
<proteinExistence type="predicted"/>
<dbReference type="PANTHER" id="PTHR22957:SF27">
    <property type="entry name" value="TBC1 DOMAIN FAMILY MEMBER 13"/>
    <property type="match status" value="1"/>
</dbReference>
<dbReference type="SMART" id="SM00164">
    <property type="entry name" value="TBC"/>
    <property type="match status" value="1"/>
</dbReference>